<dbReference type="STRING" id="796943.HMPREF9625_00324"/>
<dbReference type="RefSeq" id="WP_009534193.1">
    <property type="nucleotide sequence ID" value="NZ_KE148312.1"/>
</dbReference>
<protein>
    <submittedName>
        <fullName evidence="1">Uncharacterized protein</fullName>
    </submittedName>
</protein>
<evidence type="ECO:0000313" key="1">
    <source>
        <dbReference type="EMBL" id="EHL12770.1"/>
    </source>
</evidence>
<keyword evidence="2" id="KW-1185">Reference proteome</keyword>
<dbReference type="EMBL" id="AFZC02000003">
    <property type="protein sequence ID" value="EHL12770.1"/>
    <property type="molecule type" value="Genomic_DNA"/>
</dbReference>
<dbReference type="Proteomes" id="UP000018461">
    <property type="component" value="Unassembled WGS sequence"/>
</dbReference>
<gene>
    <name evidence="1" type="ORF">HMPREF9625_00324</name>
</gene>
<comment type="caution">
    <text evidence="1">The sequence shown here is derived from an EMBL/GenBank/DDBJ whole genome shotgun (WGS) entry which is preliminary data.</text>
</comment>
<name>G9WLW5_9FIRM</name>
<evidence type="ECO:0000313" key="2">
    <source>
        <dbReference type="Proteomes" id="UP000018461"/>
    </source>
</evidence>
<accession>G9WLW5</accession>
<organism evidence="1 2">
    <name type="scientific">Oribacterium parvum ACB1</name>
    <dbReference type="NCBI Taxonomy" id="796943"/>
    <lineage>
        <taxon>Bacteria</taxon>
        <taxon>Bacillati</taxon>
        <taxon>Bacillota</taxon>
        <taxon>Clostridia</taxon>
        <taxon>Lachnospirales</taxon>
        <taxon>Lachnospiraceae</taxon>
        <taxon>Oribacterium</taxon>
    </lineage>
</organism>
<sequence length="379" mass="44838">MLEYLNLKLDGLGVGESSLNIWMKNGRLKYSYDSTEYDNGPSLVLNVSRDSASSFLESLDNLHLYRWKEQYFEEKKDRSKEQKLSSRWYLFYKEKNREAKEFQGSNVFPKDWEKLMEAIAKLTADMDHSRFNGLMEFTMDVKDIREQIFWNPVSREENCVEVEYRDFLSVSRESKKLLYQQFTNGVFTVKHEYNIPNIVDYLLGNIERYFTNFSESDLPEEEADDSAKITICLYFENGKRQVLRRTYDRYGLPDDWDDLLEDFHKTLAYYGVFGTIFDSGLYHHGVKKDEHIYLSCIFEPNGKSYYYRSREDNLAVGDFVLVPSSRQENAETVVMISEILYCKEEEVPYPLEKTKFILRKLDDGDFYSFLTGDNPDRNA</sequence>
<dbReference type="AlphaFoldDB" id="G9WLW5"/>
<dbReference type="HOGENOM" id="CLU_729257_0_0_9"/>
<reference evidence="1" key="1">
    <citation type="submission" date="2011-08" db="EMBL/GenBank/DDBJ databases">
        <authorList>
            <consortium name="The Broad Institute Genome Sequencing Platform"/>
            <person name="Earl A."/>
            <person name="Ward D."/>
            <person name="Feldgarden M."/>
            <person name="Gevers D."/>
            <person name="Sizova M."/>
            <person name="Hazen A."/>
            <person name="Epstein S."/>
            <person name="Young S.K."/>
            <person name="Zeng Q."/>
            <person name="Gargeya S."/>
            <person name="Fitzgerald M."/>
            <person name="Haas B."/>
            <person name="Abouelleil A."/>
            <person name="Alvarado L."/>
            <person name="Arachchi H.M."/>
            <person name="Berlin A."/>
            <person name="Brown A."/>
            <person name="Chapman S.B."/>
            <person name="Chen Z."/>
            <person name="Dunbar C."/>
            <person name="Freedman E."/>
            <person name="Gearin G."/>
            <person name="Gellesch M."/>
            <person name="Goldberg J."/>
            <person name="Griggs A."/>
            <person name="Gujja S."/>
            <person name="Heiman D."/>
            <person name="Howarth C."/>
            <person name="Larson L."/>
            <person name="Lui A."/>
            <person name="MacDonald P.J.P."/>
            <person name="Montmayeur A."/>
            <person name="Murphy C."/>
            <person name="Neiman D."/>
            <person name="Pearson M."/>
            <person name="Priest M."/>
            <person name="Roberts A."/>
            <person name="Saif S."/>
            <person name="Shea T."/>
            <person name="Shenoy N."/>
            <person name="Sisk P."/>
            <person name="Stolte C."/>
            <person name="Sykes S."/>
            <person name="Wortman J."/>
            <person name="Nusbaum C."/>
            <person name="Birren B."/>
        </authorList>
    </citation>
    <scope>NUCLEOTIDE SEQUENCE</scope>
    <source>
        <strain evidence="1">ACB1</strain>
    </source>
</reference>
<reference evidence="1" key="2">
    <citation type="submission" date="2013-03" db="EMBL/GenBank/DDBJ databases">
        <title>The Genome Sequence of Oribacterium sp. ACB1.</title>
        <authorList>
            <consortium name="The Broad Institute Genomics Platform"/>
            <consortium name="The Broad Institute Genome Sequencing Center for Infectious Disease"/>
            <person name="Earl A."/>
            <person name="Ward D."/>
            <person name="Feldgarden M."/>
            <person name="Gevers D."/>
            <person name="Sizova M."/>
            <person name="Hazen A."/>
            <person name="Epstein S."/>
            <person name="Walker B."/>
            <person name="Young S."/>
            <person name="Zeng Q."/>
            <person name="Gargeya S."/>
            <person name="Fitzgerald M."/>
            <person name="Haas B."/>
            <person name="Abouelleil A."/>
            <person name="Allen A.W."/>
            <person name="Alvarado L."/>
            <person name="Arachchi H.M."/>
            <person name="Berlin A.M."/>
            <person name="Chapman S.B."/>
            <person name="Gainer-Dewar J."/>
            <person name="Goldberg J."/>
            <person name="Griggs A."/>
            <person name="Gujja S."/>
            <person name="Hansen M."/>
            <person name="Howarth C."/>
            <person name="Imamovic A."/>
            <person name="Ireland A."/>
            <person name="Larimer J."/>
            <person name="McCowan C."/>
            <person name="Murphy C."/>
            <person name="Pearson M."/>
            <person name="Poon T.W."/>
            <person name="Priest M."/>
            <person name="Roberts A."/>
            <person name="Saif S."/>
            <person name="Shea T."/>
            <person name="Sisk P."/>
            <person name="Sykes S."/>
            <person name="Wortman J."/>
            <person name="Nusbaum C."/>
            <person name="Birren B."/>
        </authorList>
    </citation>
    <scope>NUCLEOTIDE SEQUENCE [LARGE SCALE GENOMIC DNA]</scope>
    <source>
        <strain evidence="1">ACB1</strain>
    </source>
</reference>
<proteinExistence type="predicted"/>
<dbReference type="PATRIC" id="fig|796943.3.peg.716"/>